<name>A0AB34JZ15_PRYPA</name>
<feature type="chain" id="PRO_5044250898" description="Peroxisomal membrane protein PEX16" evidence="3">
    <location>
        <begin position="19"/>
        <end position="308"/>
    </location>
</feature>
<evidence type="ECO:0000256" key="2">
    <source>
        <dbReference type="SAM" id="Phobius"/>
    </source>
</evidence>
<evidence type="ECO:0000313" key="4">
    <source>
        <dbReference type="EMBL" id="KAL1527433.1"/>
    </source>
</evidence>
<feature type="transmembrane region" description="Helical" evidence="2">
    <location>
        <begin position="264"/>
        <end position="283"/>
    </location>
</feature>
<dbReference type="AlphaFoldDB" id="A0AB34JZ15"/>
<keyword evidence="5" id="KW-1185">Reference proteome</keyword>
<sequence length="308" mass="34221">MARLLLALLALRAADVRARTEPSRPALHADARSTPASSKGVGDAPRLPSRGASPRQVFERTVLLYSAATIAFSPLTEPELVDRAFSRALAHAPMVRAGVMASCAALYRLRQRYTLAILLAHELLTDVSADIIAQAVARRAEGVASMRVDWERVPRSACACMLSDDIPFLLWSRFLWDAVEAAVKALRTSAWAARSPVLAALLSHPLTIAVLKTTITQLVYETVSDAVYLAIQAGMRGRGKRDEGWRERIEKELRSKFFMVWRDGLVFWSAAHMVVFLMPIWWLQPIADNAFTLIFNTYLAIVAHRDVE</sequence>
<reference evidence="4 5" key="1">
    <citation type="journal article" date="2024" name="Science">
        <title>Giant polyketide synthase enzymes in the biosynthesis of giant marine polyether toxins.</title>
        <authorList>
            <person name="Fallon T.R."/>
            <person name="Shende V.V."/>
            <person name="Wierzbicki I.H."/>
            <person name="Pendleton A.L."/>
            <person name="Watervoot N.F."/>
            <person name="Auber R.P."/>
            <person name="Gonzalez D.J."/>
            <person name="Wisecaver J.H."/>
            <person name="Moore B.S."/>
        </authorList>
    </citation>
    <scope>NUCLEOTIDE SEQUENCE [LARGE SCALE GENOMIC DNA]</scope>
    <source>
        <strain evidence="4 5">12B1</strain>
    </source>
</reference>
<evidence type="ECO:0008006" key="6">
    <source>
        <dbReference type="Google" id="ProtNLM"/>
    </source>
</evidence>
<dbReference type="Proteomes" id="UP001515480">
    <property type="component" value="Unassembled WGS sequence"/>
</dbReference>
<keyword evidence="2" id="KW-1133">Transmembrane helix</keyword>
<accession>A0AB34JZ15</accession>
<evidence type="ECO:0000256" key="3">
    <source>
        <dbReference type="SAM" id="SignalP"/>
    </source>
</evidence>
<feature type="region of interest" description="Disordered" evidence="1">
    <location>
        <begin position="22"/>
        <end position="53"/>
    </location>
</feature>
<dbReference type="EMBL" id="JBGBPQ010000003">
    <property type="protein sequence ID" value="KAL1527433.1"/>
    <property type="molecule type" value="Genomic_DNA"/>
</dbReference>
<evidence type="ECO:0000313" key="5">
    <source>
        <dbReference type="Proteomes" id="UP001515480"/>
    </source>
</evidence>
<gene>
    <name evidence="4" type="ORF">AB1Y20_016099</name>
</gene>
<protein>
    <recommendedName>
        <fullName evidence="6">Peroxisomal membrane protein PEX16</fullName>
    </recommendedName>
</protein>
<feature type="signal peptide" evidence="3">
    <location>
        <begin position="1"/>
        <end position="18"/>
    </location>
</feature>
<comment type="caution">
    <text evidence="4">The sequence shown here is derived from an EMBL/GenBank/DDBJ whole genome shotgun (WGS) entry which is preliminary data.</text>
</comment>
<proteinExistence type="predicted"/>
<feature type="compositionally biased region" description="Basic and acidic residues" evidence="1">
    <location>
        <begin position="22"/>
        <end position="31"/>
    </location>
</feature>
<keyword evidence="2" id="KW-0812">Transmembrane</keyword>
<keyword evidence="3" id="KW-0732">Signal</keyword>
<organism evidence="4 5">
    <name type="scientific">Prymnesium parvum</name>
    <name type="common">Toxic golden alga</name>
    <dbReference type="NCBI Taxonomy" id="97485"/>
    <lineage>
        <taxon>Eukaryota</taxon>
        <taxon>Haptista</taxon>
        <taxon>Haptophyta</taxon>
        <taxon>Prymnesiophyceae</taxon>
        <taxon>Prymnesiales</taxon>
        <taxon>Prymnesiaceae</taxon>
        <taxon>Prymnesium</taxon>
    </lineage>
</organism>
<keyword evidence="2" id="KW-0472">Membrane</keyword>
<evidence type="ECO:0000256" key="1">
    <source>
        <dbReference type="SAM" id="MobiDB-lite"/>
    </source>
</evidence>